<dbReference type="EMBL" id="MWQN01000002">
    <property type="protein sequence ID" value="OPC78765.1"/>
    <property type="molecule type" value="Genomic_DNA"/>
</dbReference>
<keyword evidence="3" id="KW-0732">Signal</keyword>
<evidence type="ECO:0000313" key="4">
    <source>
        <dbReference type="EMBL" id="OPC78765.1"/>
    </source>
</evidence>
<feature type="compositionally biased region" description="Low complexity" evidence="1">
    <location>
        <begin position="363"/>
        <end position="387"/>
    </location>
</feature>
<dbReference type="OrthoDB" id="153031at2"/>
<keyword evidence="5" id="KW-1185">Reference proteome</keyword>
<keyword evidence="2" id="KW-1133">Transmembrane helix</keyword>
<organism evidence="4 5">
    <name type="scientific">Embleya scabrispora</name>
    <dbReference type="NCBI Taxonomy" id="159449"/>
    <lineage>
        <taxon>Bacteria</taxon>
        <taxon>Bacillati</taxon>
        <taxon>Actinomycetota</taxon>
        <taxon>Actinomycetes</taxon>
        <taxon>Kitasatosporales</taxon>
        <taxon>Streptomycetaceae</taxon>
        <taxon>Embleya</taxon>
    </lineage>
</organism>
<dbReference type="Pfam" id="PF11271">
    <property type="entry name" value="PorA"/>
    <property type="match status" value="1"/>
</dbReference>
<feature type="signal peptide" evidence="3">
    <location>
        <begin position="1"/>
        <end position="25"/>
    </location>
</feature>
<gene>
    <name evidence="4" type="ORF">B4N89_31940</name>
</gene>
<dbReference type="InterPro" id="IPR021424">
    <property type="entry name" value="PorA"/>
</dbReference>
<comment type="caution">
    <text evidence="4">The sequence shown here is derived from an EMBL/GenBank/DDBJ whole genome shotgun (WGS) entry which is preliminary data.</text>
</comment>
<keyword evidence="2" id="KW-0472">Membrane</keyword>
<name>A0A1T3NPW7_9ACTN</name>
<feature type="chain" id="PRO_5013114837" description="DUF3068 domain-containing protein" evidence="3">
    <location>
        <begin position="26"/>
        <end position="410"/>
    </location>
</feature>
<evidence type="ECO:0008006" key="6">
    <source>
        <dbReference type="Google" id="ProtNLM"/>
    </source>
</evidence>
<protein>
    <recommendedName>
        <fullName evidence="6">DUF3068 domain-containing protein</fullName>
    </recommendedName>
</protein>
<dbReference type="Proteomes" id="UP000190037">
    <property type="component" value="Unassembled WGS sequence"/>
</dbReference>
<evidence type="ECO:0000313" key="5">
    <source>
        <dbReference type="Proteomes" id="UP000190037"/>
    </source>
</evidence>
<reference evidence="4 5" key="1">
    <citation type="submission" date="2017-03" db="EMBL/GenBank/DDBJ databases">
        <title>Draft genome sequence of Streptomyces scabrisporus NF3, endophyte isolated from Amphipterygium adstringens.</title>
        <authorList>
            <person name="Vazquez M."/>
            <person name="Ceapa C.D."/>
            <person name="Rodriguez Luna D."/>
            <person name="Sanchez Esquivel S."/>
        </authorList>
    </citation>
    <scope>NUCLEOTIDE SEQUENCE [LARGE SCALE GENOMIC DNA]</scope>
    <source>
        <strain evidence="4 5">NF3</strain>
    </source>
</reference>
<evidence type="ECO:0000256" key="3">
    <source>
        <dbReference type="SAM" id="SignalP"/>
    </source>
</evidence>
<feature type="region of interest" description="Disordered" evidence="1">
    <location>
        <begin position="328"/>
        <end position="410"/>
    </location>
</feature>
<evidence type="ECO:0000256" key="2">
    <source>
        <dbReference type="SAM" id="Phobius"/>
    </source>
</evidence>
<dbReference type="AlphaFoldDB" id="A0A1T3NPW7"/>
<evidence type="ECO:0000256" key="1">
    <source>
        <dbReference type="SAM" id="MobiDB-lite"/>
    </source>
</evidence>
<accession>A0A1T3NPW7</accession>
<dbReference type="RefSeq" id="WP_078979964.1">
    <property type="nucleotide sequence ID" value="NZ_MWQN01000002.1"/>
</dbReference>
<proteinExistence type="predicted"/>
<dbReference type="STRING" id="159449.B4N89_31940"/>
<feature type="compositionally biased region" description="Basic and acidic residues" evidence="1">
    <location>
        <begin position="392"/>
        <end position="402"/>
    </location>
</feature>
<feature type="transmembrane region" description="Helical" evidence="2">
    <location>
        <begin position="295"/>
        <end position="321"/>
    </location>
</feature>
<sequence>MRKTSWYLGAAATLLVTASAVTRFAVLPAVHQVPDDADFTMHFAGGMTMLDPQALQAGNLSGAIVRDLPVKVDRHVRAVHTSGSTIVLSDRTVVSGPQKQTLTDVDNRWAVDRKTLLERSIPKGVRANPHKGLTAGFPLEPKKKNYPFWDSPTQTTVPATYIRTEQRAGRETYVFSIRTSGPLADPDTLRSLPAAMPKAAVQGLAGVAFPNRPADLTGGADPTPLAYTSTTDLTGWVDSETGTTVDLESTQSVTATAVTANGTPTEVFPVVGLKMTTTPASRAELADTAADGAQALWLLGVVGPLVALLLGLALLGLAVYLELRARRTQPDPTVPGPRTEADAAPEPSPDRATVGAAPGSTESNPNADTNTASSASTGGSDSDPDAGTNHKTNHDTNHKTNHETNNASTT</sequence>
<keyword evidence="2" id="KW-0812">Transmembrane</keyword>